<dbReference type="GO" id="GO:0005524">
    <property type="term" value="F:ATP binding"/>
    <property type="evidence" value="ECO:0007669"/>
    <property type="project" value="UniProtKB-UniRule"/>
</dbReference>
<evidence type="ECO:0000256" key="4">
    <source>
        <dbReference type="ARBA" id="ARBA00022741"/>
    </source>
</evidence>
<dbReference type="Proteomes" id="UP000030661">
    <property type="component" value="Unassembled WGS sequence"/>
</dbReference>
<dbReference type="FunFam" id="3.40.50.880:FF:000001">
    <property type="entry name" value="GMP synthase [glutamine-hydrolyzing]"/>
    <property type="match status" value="1"/>
</dbReference>
<dbReference type="InterPro" id="IPR001674">
    <property type="entry name" value="GMP_synth_C"/>
</dbReference>
<protein>
    <recommendedName>
        <fullName evidence="9">GMP synthase [glutamine-hydrolyzing]</fullName>
        <ecNumber evidence="9">6.3.5.2</ecNumber>
    </recommendedName>
    <alternativeName>
        <fullName evidence="9">GMP synthetase</fullName>
    </alternativeName>
    <alternativeName>
        <fullName evidence="9">Glutamine amidotransferase</fullName>
    </alternativeName>
</protein>
<comment type="subunit">
    <text evidence="9">Homodimer.</text>
</comment>
<dbReference type="InterPro" id="IPR017926">
    <property type="entry name" value="GATASE"/>
</dbReference>
<dbReference type="NCBIfam" id="TIGR00884">
    <property type="entry name" value="guaA_Cterm"/>
    <property type="match status" value="1"/>
</dbReference>
<evidence type="ECO:0000313" key="13">
    <source>
        <dbReference type="Proteomes" id="UP000030661"/>
    </source>
</evidence>
<evidence type="ECO:0000256" key="1">
    <source>
        <dbReference type="ARBA" id="ARBA00002332"/>
    </source>
</evidence>
<dbReference type="PANTHER" id="PTHR11922:SF2">
    <property type="entry name" value="GMP SYNTHASE [GLUTAMINE-HYDROLYZING]"/>
    <property type="match status" value="1"/>
</dbReference>
<feature type="active site" evidence="9">
    <location>
        <position position="174"/>
    </location>
</feature>
<dbReference type="NCBIfam" id="TIGR00888">
    <property type="entry name" value="guaA_Nterm"/>
    <property type="match status" value="1"/>
</dbReference>
<sequence length="519" mass="57137">MAKGQRETIVILDFGSQYSQLIARRVRDLQVYCELVPYHARAEVLENLNPCGYILSGGPASVYADGAPHLPEYVLTTDKPILGICYGMQLLAYHFGGKVFPGAKREYGPSTLTVLKKDNPLFSSLPATELAVWMSHGDKVTQLPPGFEVLAQSENAEHAAIGSAERKQYGLQFHPEVTHTPQGKDILRSFLYEICGCSGGWTAQNFIDESIERIRQQIGDGQVICGLSGGVDSSVAAALLHRAIGDQLTCIFVNNGLLRKDEAQQVVQTFQTEMHARLVAVDAVDAFLEALAGVTDPEVKRTTIGEKFIRIFEAEARKLGQVDFLAQGTLYPDVIESANRHEDDPAAKIKTHHNVGGLPKDMALQLIEPLRFLFKDEVRKVGKALGLPDQIVWRHPFPGPGLAVRVIGAITPERLDTLREVDAILIEELWASGWYQQTSQAFAVLLPVQSVGVMGDGRTYANVAAIRAVTTEDYMTADWAHLPYDLLSRVSNRIVNEVPGVNRVVYDITSKPPATIEWE</sequence>
<dbReference type="PRINTS" id="PR00099">
    <property type="entry name" value="CPSGATASE"/>
</dbReference>
<keyword evidence="3 9" id="KW-0436">Ligase</keyword>
<evidence type="ECO:0000259" key="11">
    <source>
        <dbReference type="PROSITE" id="PS51553"/>
    </source>
</evidence>
<comment type="pathway">
    <text evidence="2 9">Purine metabolism; GMP biosynthesis; GMP from XMP (L-Gln route): step 1/1.</text>
</comment>
<dbReference type="PANTHER" id="PTHR11922">
    <property type="entry name" value="GMP SYNTHASE-RELATED"/>
    <property type="match status" value="1"/>
</dbReference>
<evidence type="ECO:0000256" key="2">
    <source>
        <dbReference type="ARBA" id="ARBA00005153"/>
    </source>
</evidence>
<dbReference type="eggNOG" id="COG0519">
    <property type="taxonomic scope" value="Bacteria"/>
</dbReference>
<accession>A0A081BYN8</accession>
<dbReference type="PROSITE" id="PS51273">
    <property type="entry name" value="GATASE_TYPE_1"/>
    <property type="match status" value="1"/>
</dbReference>
<dbReference type="FunFam" id="3.30.300.10:FF:000002">
    <property type="entry name" value="GMP synthase [glutamine-hydrolyzing]"/>
    <property type="match status" value="1"/>
</dbReference>
<dbReference type="InterPro" id="IPR029062">
    <property type="entry name" value="Class_I_gatase-like"/>
</dbReference>
<evidence type="ECO:0000256" key="6">
    <source>
        <dbReference type="ARBA" id="ARBA00022755"/>
    </source>
</evidence>
<gene>
    <name evidence="9" type="primary">guaA</name>
    <name evidence="12" type="ORF">U27_04410</name>
</gene>
<evidence type="ECO:0000256" key="8">
    <source>
        <dbReference type="ARBA" id="ARBA00022962"/>
    </source>
</evidence>
<name>A0A081BYN8_VECG1</name>
<feature type="active site" evidence="9">
    <location>
        <position position="176"/>
    </location>
</feature>
<dbReference type="PROSITE" id="PS51553">
    <property type="entry name" value="GMPS_ATP_PPASE"/>
    <property type="match status" value="1"/>
</dbReference>
<dbReference type="FunFam" id="3.40.50.620:FF:000001">
    <property type="entry name" value="GMP synthase [glutamine-hydrolyzing]"/>
    <property type="match status" value="1"/>
</dbReference>
<evidence type="ECO:0000256" key="3">
    <source>
        <dbReference type="ARBA" id="ARBA00022598"/>
    </source>
</evidence>
<keyword evidence="4 9" id="KW-0547">Nucleotide-binding</keyword>
<evidence type="ECO:0000313" key="12">
    <source>
        <dbReference type="EMBL" id="GAK57443.1"/>
    </source>
</evidence>
<dbReference type="HOGENOM" id="CLU_014340_0_5_0"/>
<dbReference type="CDD" id="cd01997">
    <property type="entry name" value="GMP_synthase_C"/>
    <property type="match status" value="1"/>
</dbReference>
<evidence type="ECO:0000256" key="7">
    <source>
        <dbReference type="ARBA" id="ARBA00022840"/>
    </source>
</evidence>
<dbReference type="UniPathway" id="UPA00189">
    <property type="reaction ID" value="UER00296"/>
</dbReference>
<feature type="binding site" evidence="10">
    <location>
        <begin position="228"/>
        <end position="234"/>
    </location>
    <ligand>
        <name>ATP</name>
        <dbReference type="ChEBI" id="CHEBI:30616"/>
    </ligand>
</feature>
<keyword evidence="6 9" id="KW-0658">Purine biosynthesis</keyword>
<comment type="catalytic activity">
    <reaction evidence="9">
        <text>XMP + L-glutamine + ATP + H2O = GMP + L-glutamate + AMP + diphosphate + 2 H(+)</text>
        <dbReference type="Rhea" id="RHEA:11680"/>
        <dbReference type="ChEBI" id="CHEBI:15377"/>
        <dbReference type="ChEBI" id="CHEBI:15378"/>
        <dbReference type="ChEBI" id="CHEBI:29985"/>
        <dbReference type="ChEBI" id="CHEBI:30616"/>
        <dbReference type="ChEBI" id="CHEBI:33019"/>
        <dbReference type="ChEBI" id="CHEBI:57464"/>
        <dbReference type="ChEBI" id="CHEBI:58115"/>
        <dbReference type="ChEBI" id="CHEBI:58359"/>
        <dbReference type="ChEBI" id="CHEBI:456215"/>
        <dbReference type="EC" id="6.3.5.2"/>
    </reaction>
</comment>
<feature type="active site" description="Nucleophile" evidence="9">
    <location>
        <position position="85"/>
    </location>
</feature>
<dbReference type="AlphaFoldDB" id="A0A081BYN8"/>
<dbReference type="EMBL" id="DF820466">
    <property type="protein sequence ID" value="GAK57443.1"/>
    <property type="molecule type" value="Genomic_DNA"/>
</dbReference>
<dbReference type="SUPFAM" id="SSF54810">
    <property type="entry name" value="GMP synthetase C-terminal dimerisation domain"/>
    <property type="match status" value="1"/>
</dbReference>
<dbReference type="EC" id="6.3.5.2" evidence="9"/>
<dbReference type="InterPro" id="IPR022310">
    <property type="entry name" value="NAD/GMP_synthase"/>
</dbReference>
<feature type="domain" description="GMPS ATP-PPase" evidence="11">
    <location>
        <begin position="201"/>
        <end position="394"/>
    </location>
</feature>
<organism evidence="12">
    <name type="scientific">Vecturithrix granuli</name>
    <dbReference type="NCBI Taxonomy" id="1499967"/>
    <lineage>
        <taxon>Bacteria</taxon>
        <taxon>Candidatus Moduliflexota</taxon>
        <taxon>Candidatus Vecturitrichia</taxon>
        <taxon>Candidatus Vecturitrichales</taxon>
        <taxon>Candidatus Vecturitrichaceae</taxon>
        <taxon>Candidatus Vecturithrix</taxon>
    </lineage>
</organism>
<dbReference type="Gene3D" id="3.40.50.880">
    <property type="match status" value="1"/>
</dbReference>
<dbReference type="InterPro" id="IPR014729">
    <property type="entry name" value="Rossmann-like_a/b/a_fold"/>
</dbReference>
<proteinExistence type="inferred from homology"/>
<comment type="function">
    <text evidence="1 9">Catalyzes the synthesis of GMP from XMP.</text>
</comment>
<dbReference type="Pfam" id="PF02540">
    <property type="entry name" value="NAD_synthase"/>
    <property type="match status" value="1"/>
</dbReference>
<dbReference type="InterPro" id="IPR004739">
    <property type="entry name" value="GMP_synth_GATase"/>
</dbReference>
<reference evidence="12" key="1">
    <citation type="journal article" date="2015" name="PeerJ">
        <title>First genomic representation of candidate bacterial phylum KSB3 points to enhanced environmental sensing as a trigger of wastewater bulking.</title>
        <authorList>
            <person name="Sekiguchi Y."/>
            <person name="Ohashi A."/>
            <person name="Parks D.H."/>
            <person name="Yamauchi T."/>
            <person name="Tyson G.W."/>
            <person name="Hugenholtz P."/>
        </authorList>
    </citation>
    <scope>NUCLEOTIDE SEQUENCE [LARGE SCALE GENOMIC DNA]</scope>
</reference>
<dbReference type="Pfam" id="PF00117">
    <property type="entry name" value="GATase"/>
    <property type="match status" value="1"/>
</dbReference>
<dbReference type="InterPro" id="IPR022955">
    <property type="entry name" value="GMP_synthase"/>
</dbReference>
<keyword evidence="8 9" id="KW-0315">Glutamine amidotransferase</keyword>
<dbReference type="STRING" id="1499967.U27_04410"/>
<keyword evidence="5 9" id="KW-0332">GMP biosynthesis</keyword>
<keyword evidence="13" id="KW-1185">Reference proteome</keyword>
<dbReference type="HAMAP" id="MF_00344">
    <property type="entry name" value="GMP_synthase"/>
    <property type="match status" value="1"/>
</dbReference>
<evidence type="ECO:0000256" key="5">
    <source>
        <dbReference type="ARBA" id="ARBA00022749"/>
    </source>
</evidence>
<dbReference type="PRINTS" id="PR00097">
    <property type="entry name" value="ANTSNTHASEII"/>
</dbReference>
<dbReference type="CDD" id="cd01742">
    <property type="entry name" value="GATase1_GMP_Synthase"/>
    <property type="match status" value="1"/>
</dbReference>
<dbReference type="GO" id="GO:0005829">
    <property type="term" value="C:cytosol"/>
    <property type="evidence" value="ECO:0007669"/>
    <property type="project" value="TreeGrafter"/>
</dbReference>
<dbReference type="NCBIfam" id="NF000848">
    <property type="entry name" value="PRK00074.1"/>
    <property type="match status" value="1"/>
</dbReference>
<dbReference type="Gene3D" id="3.40.50.620">
    <property type="entry name" value="HUPs"/>
    <property type="match status" value="1"/>
</dbReference>
<dbReference type="SUPFAM" id="SSF52317">
    <property type="entry name" value="Class I glutamine amidotransferase-like"/>
    <property type="match status" value="1"/>
</dbReference>
<dbReference type="SUPFAM" id="SSF52402">
    <property type="entry name" value="Adenine nucleotide alpha hydrolases-like"/>
    <property type="match status" value="1"/>
</dbReference>
<dbReference type="Gene3D" id="3.30.300.10">
    <property type="match status" value="1"/>
</dbReference>
<dbReference type="GO" id="GO:0003921">
    <property type="term" value="F:GMP synthase activity"/>
    <property type="evidence" value="ECO:0007669"/>
    <property type="project" value="InterPro"/>
</dbReference>
<evidence type="ECO:0000256" key="10">
    <source>
        <dbReference type="PROSITE-ProRule" id="PRU00886"/>
    </source>
</evidence>
<evidence type="ECO:0000256" key="9">
    <source>
        <dbReference type="HAMAP-Rule" id="MF_00344"/>
    </source>
</evidence>
<dbReference type="InterPro" id="IPR025777">
    <property type="entry name" value="GMPS_ATP_PPase_dom"/>
</dbReference>
<keyword evidence="7 9" id="KW-0067">ATP-binding</keyword>
<dbReference type="Pfam" id="PF00958">
    <property type="entry name" value="GMP_synt_C"/>
    <property type="match status" value="1"/>
</dbReference>
<dbReference type="PRINTS" id="PR00096">
    <property type="entry name" value="GATASE"/>
</dbReference>